<evidence type="ECO:0000313" key="2">
    <source>
        <dbReference type="EMBL" id="OAE21414.1"/>
    </source>
</evidence>
<feature type="compositionally biased region" description="Acidic residues" evidence="1">
    <location>
        <begin position="84"/>
        <end position="100"/>
    </location>
</feature>
<keyword evidence="3" id="KW-1185">Reference proteome</keyword>
<feature type="region of interest" description="Disordered" evidence="1">
    <location>
        <begin position="84"/>
        <end position="104"/>
    </location>
</feature>
<comment type="caution">
    <text evidence="2">The sequence shown here is derived from an EMBL/GenBank/DDBJ whole genome shotgun (WGS) entry which is preliminary data.</text>
</comment>
<accession>A0A176VKF8</accession>
<dbReference type="AlphaFoldDB" id="A0A176VKF8"/>
<organism evidence="2 3">
    <name type="scientific">Marchantia polymorpha subsp. ruderalis</name>
    <dbReference type="NCBI Taxonomy" id="1480154"/>
    <lineage>
        <taxon>Eukaryota</taxon>
        <taxon>Viridiplantae</taxon>
        <taxon>Streptophyta</taxon>
        <taxon>Embryophyta</taxon>
        <taxon>Marchantiophyta</taxon>
        <taxon>Marchantiopsida</taxon>
        <taxon>Marchantiidae</taxon>
        <taxon>Marchantiales</taxon>
        <taxon>Marchantiaceae</taxon>
        <taxon>Marchantia</taxon>
    </lineage>
</organism>
<evidence type="ECO:0000256" key="1">
    <source>
        <dbReference type="SAM" id="MobiDB-lite"/>
    </source>
</evidence>
<sequence length="196" mass="21409">MLQQRHSVVFGKESSDFGVSAFGVTDKKSLWRSIFGEVKDNACGSPTTLDILAGSSAEATAAEATQPNSRESPGNSVATKILNSEDEEDESSSEEQEEESVQGTPTTALCVQVVPLLRYLNRKVAKYADSRHLGSYVEFVQKRTRTKVRTSSLLASLDETIKDLRLKNDALRGHLVRGARATDTVTRAVSERTSSR</sequence>
<protein>
    <submittedName>
        <fullName evidence="2">Uncharacterized protein</fullName>
    </submittedName>
</protein>
<dbReference type="EMBL" id="LVLJ01003438">
    <property type="protein sequence ID" value="OAE21414.1"/>
    <property type="molecule type" value="Genomic_DNA"/>
</dbReference>
<gene>
    <name evidence="2" type="ORF">AXG93_3954s1040</name>
</gene>
<evidence type="ECO:0000313" key="3">
    <source>
        <dbReference type="Proteomes" id="UP000077202"/>
    </source>
</evidence>
<name>A0A176VKF8_MARPO</name>
<proteinExistence type="predicted"/>
<dbReference type="Proteomes" id="UP000077202">
    <property type="component" value="Unassembled WGS sequence"/>
</dbReference>
<reference evidence="2" key="1">
    <citation type="submission" date="2016-03" db="EMBL/GenBank/DDBJ databases">
        <title>Mechanisms controlling the formation of the plant cell surface in tip-growing cells are functionally conserved among land plants.</title>
        <authorList>
            <person name="Honkanen S."/>
            <person name="Jones V.A."/>
            <person name="Morieri G."/>
            <person name="Champion C."/>
            <person name="Hetherington A.J."/>
            <person name="Kelly S."/>
            <person name="Saint-Marcoux D."/>
            <person name="Proust H."/>
            <person name="Prescott H."/>
            <person name="Dolan L."/>
        </authorList>
    </citation>
    <scope>NUCLEOTIDE SEQUENCE [LARGE SCALE GENOMIC DNA]</scope>
    <source>
        <tissue evidence="2">Whole gametophyte</tissue>
    </source>
</reference>